<dbReference type="RefSeq" id="WP_150903499.1">
    <property type="nucleotide sequence ID" value="NZ_VTWT01000004.1"/>
</dbReference>
<sequence>MKSKTSLLLAFLLVALVQLYVPASMILDREKILASGTEYKFKTAPLDPNDPFRGKYIVLSFRQNSIALPNRKPWENTEDIYVNLKTDRNGFAQVAGISKTEPAPNKAYLKAQIDYITTEHGKHQLFIRYPFDRFYLEETVAPEAEKVYFDSVQDTTKTTYAVVQILKGEAVLKDVYIKDTPITEVVKAGRASK</sequence>
<organism evidence="1 2">
    <name type="scientific">Adhaeribacter soli</name>
    <dbReference type="NCBI Taxonomy" id="2607655"/>
    <lineage>
        <taxon>Bacteria</taxon>
        <taxon>Pseudomonadati</taxon>
        <taxon>Bacteroidota</taxon>
        <taxon>Cytophagia</taxon>
        <taxon>Cytophagales</taxon>
        <taxon>Hymenobacteraceae</taxon>
        <taxon>Adhaeribacter</taxon>
    </lineage>
</organism>
<dbReference type="Pfam" id="PF14345">
    <property type="entry name" value="GDYXXLXY"/>
    <property type="match status" value="1"/>
</dbReference>
<keyword evidence="2" id="KW-1185">Reference proteome</keyword>
<proteinExistence type="predicted"/>
<evidence type="ECO:0000313" key="1">
    <source>
        <dbReference type="EMBL" id="KAA9338865.1"/>
    </source>
</evidence>
<protein>
    <submittedName>
        <fullName evidence="1">GDYXXLXY domain-containing protein</fullName>
    </submittedName>
</protein>
<dbReference type="Proteomes" id="UP000326570">
    <property type="component" value="Unassembled WGS sequence"/>
</dbReference>
<dbReference type="EMBL" id="VTWT01000004">
    <property type="protein sequence ID" value="KAA9338865.1"/>
    <property type="molecule type" value="Genomic_DNA"/>
</dbReference>
<evidence type="ECO:0000313" key="2">
    <source>
        <dbReference type="Proteomes" id="UP000326570"/>
    </source>
</evidence>
<dbReference type="InterPro" id="IPR025833">
    <property type="entry name" value="GDYXXLXY"/>
</dbReference>
<name>A0A5N1IWH0_9BACT</name>
<dbReference type="AlphaFoldDB" id="A0A5N1IWH0"/>
<accession>A0A5N1IWH0</accession>
<gene>
    <name evidence="1" type="ORF">F0P94_08710</name>
</gene>
<comment type="caution">
    <text evidence="1">The sequence shown here is derived from an EMBL/GenBank/DDBJ whole genome shotgun (WGS) entry which is preliminary data.</text>
</comment>
<reference evidence="1 2" key="1">
    <citation type="submission" date="2019-09" db="EMBL/GenBank/DDBJ databases">
        <title>Genome sequence of Adhaeribacter sp. M2.</title>
        <authorList>
            <person name="Srinivasan S."/>
        </authorList>
    </citation>
    <scope>NUCLEOTIDE SEQUENCE [LARGE SCALE GENOMIC DNA]</scope>
    <source>
        <strain evidence="1 2">M2</strain>
    </source>
</reference>